<protein>
    <recommendedName>
        <fullName evidence="5">Cell division protein FtsL</fullName>
    </recommendedName>
</protein>
<keyword evidence="4" id="KW-1185">Reference proteome</keyword>
<proteinExistence type="predicted"/>
<evidence type="ECO:0000256" key="1">
    <source>
        <dbReference type="SAM" id="MobiDB-lite"/>
    </source>
</evidence>
<feature type="compositionally biased region" description="Polar residues" evidence="1">
    <location>
        <begin position="1"/>
        <end position="11"/>
    </location>
</feature>
<accession>A0A176QAU7</accession>
<organism evidence="3 4">
    <name type="scientific">Janibacter melonis</name>
    <dbReference type="NCBI Taxonomy" id="262209"/>
    <lineage>
        <taxon>Bacteria</taxon>
        <taxon>Bacillati</taxon>
        <taxon>Actinomycetota</taxon>
        <taxon>Actinomycetes</taxon>
        <taxon>Micrococcales</taxon>
        <taxon>Intrasporangiaceae</taxon>
        <taxon>Janibacter</taxon>
    </lineage>
</organism>
<feature type="transmembrane region" description="Helical" evidence="2">
    <location>
        <begin position="37"/>
        <end position="56"/>
    </location>
</feature>
<gene>
    <name evidence="3" type="ORF">AWH69_10310</name>
</gene>
<keyword evidence="2" id="KW-0472">Membrane</keyword>
<dbReference type="RefSeq" id="WP_068275030.1">
    <property type="nucleotide sequence ID" value="NZ_LQZG01000003.1"/>
</dbReference>
<dbReference type="AlphaFoldDB" id="A0A176QAU7"/>
<dbReference type="Proteomes" id="UP000076976">
    <property type="component" value="Unassembled WGS sequence"/>
</dbReference>
<keyword evidence="2" id="KW-1133">Transmembrane helix</keyword>
<evidence type="ECO:0008006" key="5">
    <source>
        <dbReference type="Google" id="ProtNLM"/>
    </source>
</evidence>
<feature type="region of interest" description="Disordered" evidence="1">
    <location>
        <begin position="1"/>
        <end position="22"/>
    </location>
</feature>
<sequence>MSQLQTATTVARRTPAKGGQQRELRVLTAADATGSPLFPMLVVALLVAGLAAVLALNAKMAQDSFEVGRLEARSAELSDRQEALVHAVDARSAPQNLATKARELGMVPADTAAFVDLERGRVLGVAKAAKKPEGFSVDAAARATPRASTTSAPASGDQD</sequence>
<comment type="caution">
    <text evidence="3">The sequence shown here is derived from an EMBL/GenBank/DDBJ whole genome shotgun (WGS) entry which is preliminary data.</text>
</comment>
<evidence type="ECO:0000256" key="2">
    <source>
        <dbReference type="SAM" id="Phobius"/>
    </source>
</evidence>
<dbReference type="EMBL" id="LQZG01000003">
    <property type="protein sequence ID" value="OAB86810.1"/>
    <property type="molecule type" value="Genomic_DNA"/>
</dbReference>
<dbReference type="STRING" id="262209.AWH69_10310"/>
<keyword evidence="2" id="KW-0812">Transmembrane</keyword>
<evidence type="ECO:0000313" key="3">
    <source>
        <dbReference type="EMBL" id="OAB86810.1"/>
    </source>
</evidence>
<evidence type="ECO:0000313" key="4">
    <source>
        <dbReference type="Proteomes" id="UP000076976"/>
    </source>
</evidence>
<reference evidence="3 4" key="1">
    <citation type="submission" date="2016-01" db="EMBL/GenBank/DDBJ databases">
        <title>Janibacter melonis strain CD11_4 genome sequencing and assembly.</title>
        <authorList>
            <person name="Nair G.R."/>
            <person name="Kaur G."/>
            <person name="Chander A.M."/>
            <person name="Mayilraj S."/>
        </authorList>
    </citation>
    <scope>NUCLEOTIDE SEQUENCE [LARGE SCALE GENOMIC DNA]</scope>
    <source>
        <strain evidence="3 4">CD11-4</strain>
    </source>
</reference>
<name>A0A176QAU7_9MICO</name>
<feature type="region of interest" description="Disordered" evidence="1">
    <location>
        <begin position="136"/>
        <end position="159"/>
    </location>
</feature>
<feature type="compositionally biased region" description="Low complexity" evidence="1">
    <location>
        <begin position="139"/>
        <end position="159"/>
    </location>
</feature>